<keyword evidence="6 8" id="KW-0472">Membrane</keyword>
<accession>A0A1H4IPF7</accession>
<evidence type="ECO:0000256" key="5">
    <source>
        <dbReference type="ARBA" id="ARBA00022989"/>
    </source>
</evidence>
<organism evidence="9 10">
    <name type="scientific">Nitratireductor aquibiodomus</name>
    <dbReference type="NCBI Taxonomy" id="204799"/>
    <lineage>
        <taxon>Bacteria</taxon>
        <taxon>Pseudomonadati</taxon>
        <taxon>Pseudomonadota</taxon>
        <taxon>Alphaproteobacteria</taxon>
        <taxon>Hyphomicrobiales</taxon>
        <taxon>Phyllobacteriaceae</taxon>
        <taxon>Nitratireductor</taxon>
    </lineage>
</organism>
<dbReference type="Pfam" id="PF02472">
    <property type="entry name" value="ExbD"/>
    <property type="match status" value="1"/>
</dbReference>
<evidence type="ECO:0000256" key="3">
    <source>
        <dbReference type="ARBA" id="ARBA00022475"/>
    </source>
</evidence>
<dbReference type="RefSeq" id="WP_007006814.1">
    <property type="nucleotide sequence ID" value="NZ_FNSL01000001.1"/>
</dbReference>
<evidence type="ECO:0000256" key="8">
    <source>
        <dbReference type="SAM" id="Phobius"/>
    </source>
</evidence>
<keyword evidence="5 8" id="KW-1133">Transmembrane helix</keyword>
<name>A0A1H4IPF7_9HYPH</name>
<feature type="transmembrane region" description="Helical" evidence="8">
    <location>
        <begin position="16"/>
        <end position="36"/>
    </location>
</feature>
<protein>
    <submittedName>
        <fullName evidence="9">Biopolymer transport protein ExbD</fullName>
    </submittedName>
</protein>
<dbReference type="GO" id="GO:0015031">
    <property type="term" value="P:protein transport"/>
    <property type="evidence" value="ECO:0007669"/>
    <property type="project" value="UniProtKB-KW"/>
</dbReference>
<dbReference type="InterPro" id="IPR003400">
    <property type="entry name" value="ExbD"/>
</dbReference>
<dbReference type="GO" id="GO:0005886">
    <property type="term" value="C:plasma membrane"/>
    <property type="evidence" value="ECO:0007669"/>
    <property type="project" value="UniProtKB-SubCell"/>
</dbReference>
<reference evidence="10" key="1">
    <citation type="submission" date="2016-10" db="EMBL/GenBank/DDBJ databases">
        <authorList>
            <person name="Varghese N."/>
            <person name="Submissions S."/>
        </authorList>
    </citation>
    <scope>NUCLEOTIDE SEQUENCE [LARGE SCALE GENOMIC DNA]</scope>
    <source>
        <strain evidence="10">ES.061</strain>
    </source>
</reference>
<evidence type="ECO:0000313" key="10">
    <source>
        <dbReference type="Proteomes" id="UP000199064"/>
    </source>
</evidence>
<evidence type="ECO:0000256" key="2">
    <source>
        <dbReference type="ARBA" id="ARBA00005811"/>
    </source>
</evidence>
<dbReference type="GO" id="GO:0022857">
    <property type="term" value="F:transmembrane transporter activity"/>
    <property type="evidence" value="ECO:0007669"/>
    <property type="project" value="InterPro"/>
</dbReference>
<comment type="subcellular location">
    <subcellularLocation>
        <location evidence="1">Cell membrane</location>
        <topology evidence="1">Single-pass membrane protein</topology>
    </subcellularLocation>
    <subcellularLocation>
        <location evidence="7">Cell membrane</location>
        <topology evidence="7">Single-pass type II membrane protein</topology>
    </subcellularLocation>
</comment>
<keyword evidence="10" id="KW-1185">Reference proteome</keyword>
<keyword evidence="7" id="KW-0653">Protein transport</keyword>
<proteinExistence type="inferred from homology"/>
<keyword evidence="3" id="KW-1003">Cell membrane</keyword>
<evidence type="ECO:0000256" key="6">
    <source>
        <dbReference type="ARBA" id="ARBA00023136"/>
    </source>
</evidence>
<evidence type="ECO:0000256" key="1">
    <source>
        <dbReference type="ARBA" id="ARBA00004162"/>
    </source>
</evidence>
<evidence type="ECO:0000256" key="7">
    <source>
        <dbReference type="RuleBase" id="RU003879"/>
    </source>
</evidence>
<dbReference type="PANTHER" id="PTHR30558">
    <property type="entry name" value="EXBD MEMBRANE COMPONENT OF PMF-DRIVEN MACROMOLECULE IMPORT SYSTEM"/>
    <property type="match status" value="1"/>
</dbReference>
<dbReference type="EMBL" id="FNSL01000001">
    <property type="protein sequence ID" value="SEB35178.1"/>
    <property type="molecule type" value="Genomic_DNA"/>
</dbReference>
<keyword evidence="4 7" id="KW-0812">Transmembrane</keyword>
<evidence type="ECO:0000313" key="9">
    <source>
        <dbReference type="EMBL" id="SEB35178.1"/>
    </source>
</evidence>
<dbReference type="AlphaFoldDB" id="A0A1H4IPF7"/>
<evidence type="ECO:0000256" key="4">
    <source>
        <dbReference type="ARBA" id="ARBA00022692"/>
    </source>
</evidence>
<sequence length="136" mass="14684">MLRLARPKQPRQRESTIALINIVFLMLIFFLVAGTLTPPLDNDVSLISTVEANPSEPPNALFVTEDGEMRLRGTATDAQGFMLARAETLGEEAARQLEIKVAADRDLPAAKLVDIVGALKAAGASRISIITERTAE</sequence>
<keyword evidence="7" id="KW-0813">Transport</keyword>
<gene>
    <name evidence="9" type="ORF">SAMN05216452_0208</name>
</gene>
<dbReference type="Gene3D" id="3.30.420.270">
    <property type="match status" value="1"/>
</dbReference>
<dbReference type="Proteomes" id="UP000199064">
    <property type="component" value="Unassembled WGS sequence"/>
</dbReference>
<comment type="similarity">
    <text evidence="2 7">Belongs to the ExbD/TolR family.</text>
</comment>